<dbReference type="InterPro" id="IPR036652">
    <property type="entry name" value="YjeF_N_dom_sf"/>
</dbReference>
<dbReference type="SMART" id="SM01271">
    <property type="entry name" value="LSM14"/>
    <property type="match status" value="1"/>
</dbReference>
<dbReference type="SUPFAM" id="SSF64153">
    <property type="entry name" value="YjeF N-terminal domain-like"/>
    <property type="match status" value="1"/>
</dbReference>
<dbReference type="InterPro" id="IPR019050">
    <property type="entry name" value="FDF_dom"/>
</dbReference>
<dbReference type="GO" id="GO:0031087">
    <property type="term" value="P:deadenylation-independent decapping of nuclear-transcribed mRNA"/>
    <property type="evidence" value="ECO:0007669"/>
    <property type="project" value="InterPro"/>
</dbReference>
<comment type="caution">
    <text evidence="2">The sequence shown here is derived from an EMBL/GenBank/DDBJ whole genome shotgun (WGS) entry which is preliminary data.</text>
</comment>
<keyword evidence="3" id="KW-1185">Reference proteome</keyword>
<sequence length="397" mass="44264">MSAMWVGSIISVDCGDVLGVFEGEISNVDGDNQTISLINVSRNNVKCEVKEVTLSTLDIKNLKLIESTVKNNQKKKVDGKKKSNKRVDIKKWHRDRDDACFSAPVDSEVLDVDFDFEKNLALFDKRAVFEEIDALSKSDHVRLVDCNKRIPTKYRHDENILSNDIPILRQISVPCKHTEEYVTDTGLIVPSVTVELKKMLYEKCEEVGLLPKVRVEMIGRGACEMVLHLLGGSYRLNPQNTHQKPSVVILCGSHIQAQAKDSHSIVSTELKLFSMCCGKTVNAVSSLPSSVDFIVDALESHENIKQEEKSWIANARHWAKQTKAPVLCLDPPPNCTSTEHNFILSPALPFSFRTDKCSIHICDIGIPKGVFSNAGCTYSSPFGSKFVIPLYPRTEST</sequence>
<organism evidence="2 3">
    <name type="scientific">Argiope bruennichi</name>
    <name type="common">Wasp spider</name>
    <name type="synonym">Aranea bruennichi</name>
    <dbReference type="NCBI Taxonomy" id="94029"/>
    <lineage>
        <taxon>Eukaryota</taxon>
        <taxon>Metazoa</taxon>
        <taxon>Ecdysozoa</taxon>
        <taxon>Arthropoda</taxon>
        <taxon>Chelicerata</taxon>
        <taxon>Arachnida</taxon>
        <taxon>Araneae</taxon>
        <taxon>Araneomorphae</taxon>
        <taxon>Entelegynae</taxon>
        <taxon>Araneoidea</taxon>
        <taxon>Araneidae</taxon>
        <taxon>Argiope</taxon>
    </lineage>
</organism>
<feature type="domain" description="DFDF" evidence="1">
    <location>
        <begin position="102"/>
        <end position="138"/>
    </location>
</feature>
<dbReference type="InterPro" id="IPR034107">
    <property type="entry name" value="Lsm16_N"/>
</dbReference>
<name>A0A8T0EG89_ARGBR</name>
<dbReference type="GO" id="GO:0003729">
    <property type="term" value="F:mRNA binding"/>
    <property type="evidence" value="ECO:0007669"/>
    <property type="project" value="InterPro"/>
</dbReference>
<evidence type="ECO:0000313" key="2">
    <source>
        <dbReference type="EMBL" id="KAF8771660.1"/>
    </source>
</evidence>
<dbReference type="Gene3D" id="2.30.30.100">
    <property type="match status" value="1"/>
</dbReference>
<dbReference type="SMART" id="SM01199">
    <property type="entry name" value="FDF"/>
    <property type="match status" value="1"/>
</dbReference>
<dbReference type="Pfam" id="PF09532">
    <property type="entry name" value="FDF"/>
    <property type="match status" value="1"/>
</dbReference>
<dbReference type="Pfam" id="PF12701">
    <property type="entry name" value="LSM14"/>
    <property type="match status" value="1"/>
</dbReference>
<dbReference type="AlphaFoldDB" id="A0A8T0EG89"/>
<dbReference type="GO" id="GO:0033962">
    <property type="term" value="P:P-body assembly"/>
    <property type="evidence" value="ECO:0007669"/>
    <property type="project" value="TreeGrafter"/>
</dbReference>
<dbReference type="InterPro" id="IPR025762">
    <property type="entry name" value="DFDF"/>
</dbReference>
<dbReference type="Proteomes" id="UP000807504">
    <property type="component" value="Unassembled WGS sequence"/>
</dbReference>
<reference evidence="2" key="2">
    <citation type="submission" date="2020-06" db="EMBL/GenBank/DDBJ databases">
        <authorList>
            <person name="Sheffer M."/>
        </authorList>
    </citation>
    <scope>NUCLEOTIDE SEQUENCE</scope>
</reference>
<dbReference type="PROSITE" id="PS51512">
    <property type="entry name" value="DFDF"/>
    <property type="match status" value="1"/>
</dbReference>
<evidence type="ECO:0000313" key="3">
    <source>
        <dbReference type="Proteomes" id="UP000807504"/>
    </source>
</evidence>
<dbReference type="EMBL" id="JABXBU010002228">
    <property type="protein sequence ID" value="KAF8771660.1"/>
    <property type="molecule type" value="Genomic_DNA"/>
</dbReference>
<gene>
    <name evidence="2" type="ORF">HNY73_019042</name>
</gene>
<reference evidence="2" key="1">
    <citation type="journal article" date="2020" name="bioRxiv">
        <title>Chromosome-level reference genome of the European wasp spider Argiope bruennichi: a resource for studies on range expansion and evolutionary adaptation.</title>
        <authorList>
            <person name="Sheffer M.M."/>
            <person name="Hoppe A."/>
            <person name="Krehenwinkel H."/>
            <person name="Uhl G."/>
            <person name="Kuss A.W."/>
            <person name="Jensen L."/>
            <person name="Jensen C."/>
            <person name="Gillespie R.G."/>
            <person name="Hoff K.J."/>
            <person name="Prost S."/>
        </authorList>
    </citation>
    <scope>NUCLEOTIDE SEQUENCE</scope>
</reference>
<accession>A0A8T0EG89</accession>
<dbReference type="CDD" id="cd01737">
    <property type="entry name" value="LSm16_N"/>
    <property type="match status" value="1"/>
</dbReference>
<protein>
    <submittedName>
        <fullName evidence="2">Enhancer of mRNA-decapping protein 3 like protein</fullName>
    </submittedName>
</protein>
<dbReference type="GO" id="GO:0000932">
    <property type="term" value="C:P-body"/>
    <property type="evidence" value="ECO:0007669"/>
    <property type="project" value="TreeGrafter"/>
</dbReference>
<evidence type="ECO:0000259" key="1">
    <source>
        <dbReference type="PROSITE" id="PS51512"/>
    </source>
</evidence>
<dbReference type="Gene3D" id="3.40.50.10260">
    <property type="entry name" value="YjeF N-terminal domain"/>
    <property type="match status" value="2"/>
</dbReference>
<dbReference type="PANTHER" id="PTHR13612:SF0">
    <property type="entry name" value="ENHANCER OF MRNA-DECAPPING PROTEIN 3"/>
    <property type="match status" value="1"/>
</dbReference>
<dbReference type="PANTHER" id="PTHR13612">
    <property type="entry name" value="ENHANCER OF MRNA-DECAPPING PROTEIN 3"/>
    <property type="match status" value="1"/>
</dbReference>
<proteinExistence type="predicted"/>
<dbReference type="InterPro" id="IPR025609">
    <property type="entry name" value="Lsm14-like_N"/>
</dbReference>